<comment type="caution">
    <text evidence="2">The sequence shown here is derived from an EMBL/GenBank/DDBJ whole genome shotgun (WGS) entry which is preliminary data.</text>
</comment>
<proteinExistence type="predicted"/>
<reference evidence="4 5" key="1">
    <citation type="submission" date="2019-05" db="EMBL/GenBank/DDBJ databases">
        <title>Emergence of the Ug99 lineage of the wheat stem rust pathogen through somatic hybridization.</title>
        <authorList>
            <person name="Li F."/>
            <person name="Upadhyaya N.M."/>
            <person name="Sperschneider J."/>
            <person name="Matny O."/>
            <person name="Nguyen-Phuc H."/>
            <person name="Mago R."/>
            <person name="Raley C."/>
            <person name="Miller M.E."/>
            <person name="Silverstein K.A.T."/>
            <person name="Henningsen E."/>
            <person name="Hirsch C.D."/>
            <person name="Visser B."/>
            <person name="Pretorius Z.A."/>
            <person name="Steffenson B.J."/>
            <person name="Schwessinger B."/>
            <person name="Dodds P.N."/>
            <person name="Figueroa M."/>
        </authorList>
    </citation>
    <scope>NUCLEOTIDE SEQUENCE [LARGE SCALE GENOMIC DNA]</scope>
    <source>
        <strain evidence="3">21-0</strain>
        <strain evidence="2 5">Ug99</strain>
    </source>
</reference>
<evidence type="ECO:0000313" key="4">
    <source>
        <dbReference type="Proteomes" id="UP000324748"/>
    </source>
</evidence>
<accession>A0A5B0N6F1</accession>
<dbReference type="EMBL" id="VDEP01000438">
    <property type="protein sequence ID" value="KAA1083469.1"/>
    <property type="molecule type" value="Genomic_DNA"/>
</dbReference>
<gene>
    <name evidence="3" type="ORF">PGT21_007906</name>
    <name evidence="2" type="ORF">PGTUg99_034476</name>
</gene>
<evidence type="ECO:0000313" key="3">
    <source>
        <dbReference type="EMBL" id="KAA1094051.1"/>
    </source>
</evidence>
<name>A0A5B0N6F1_PUCGR</name>
<protein>
    <submittedName>
        <fullName evidence="2">Uncharacterized protein</fullName>
    </submittedName>
</protein>
<keyword evidence="4" id="KW-1185">Reference proteome</keyword>
<evidence type="ECO:0000256" key="1">
    <source>
        <dbReference type="SAM" id="MobiDB-lite"/>
    </source>
</evidence>
<dbReference type="AlphaFoldDB" id="A0A5B0N6F1"/>
<evidence type="ECO:0000313" key="2">
    <source>
        <dbReference type="EMBL" id="KAA1083469.1"/>
    </source>
</evidence>
<feature type="region of interest" description="Disordered" evidence="1">
    <location>
        <begin position="1"/>
        <end position="36"/>
    </location>
</feature>
<sequence length="70" mass="7535">MTIGIQLARSSAVAQDDSEVLEQQSRTGDSDADGAGANQGMRFLLCLSMDQNRLPPDLTKHIPHGYPLPV</sequence>
<dbReference type="Proteomes" id="UP000324748">
    <property type="component" value="Unassembled WGS sequence"/>
</dbReference>
<dbReference type="EMBL" id="VSWC01000079">
    <property type="protein sequence ID" value="KAA1094051.1"/>
    <property type="molecule type" value="Genomic_DNA"/>
</dbReference>
<evidence type="ECO:0000313" key="5">
    <source>
        <dbReference type="Proteomes" id="UP000325313"/>
    </source>
</evidence>
<dbReference type="Proteomes" id="UP000325313">
    <property type="component" value="Unassembled WGS sequence"/>
</dbReference>
<organism evidence="2 5">
    <name type="scientific">Puccinia graminis f. sp. tritici</name>
    <dbReference type="NCBI Taxonomy" id="56615"/>
    <lineage>
        <taxon>Eukaryota</taxon>
        <taxon>Fungi</taxon>
        <taxon>Dikarya</taxon>
        <taxon>Basidiomycota</taxon>
        <taxon>Pucciniomycotina</taxon>
        <taxon>Pucciniomycetes</taxon>
        <taxon>Pucciniales</taxon>
        <taxon>Pucciniaceae</taxon>
        <taxon>Puccinia</taxon>
    </lineage>
</organism>